<evidence type="ECO:0000313" key="2">
    <source>
        <dbReference type="EMBL" id="KIZ03088.1"/>
    </source>
</evidence>
<keyword evidence="3" id="KW-1185">Reference proteome</keyword>
<dbReference type="AlphaFoldDB" id="A0A0D2JWL5"/>
<dbReference type="GeneID" id="25737749"/>
<feature type="region of interest" description="Disordered" evidence="1">
    <location>
        <begin position="118"/>
        <end position="179"/>
    </location>
</feature>
<feature type="compositionally biased region" description="Basic and acidic residues" evidence="1">
    <location>
        <begin position="165"/>
        <end position="179"/>
    </location>
</feature>
<organism evidence="2 3">
    <name type="scientific">Monoraphidium neglectum</name>
    <dbReference type="NCBI Taxonomy" id="145388"/>
    <lineage>
        <taxon>Eukaryota</taxon>
        <taxon>Viridiplantae</taxon>
        <taxon>Chlorophyta</taxon>
        <taxon>core chlorophytes</taxon>
        <taxon>Chlorophyceae</taxon>
        <taxon>CS clade</taxon>
        <taxon>Sphaeropleales</taxon>
        <taxon>Selenastraceae</taxon>
        <taxon>Monoraphidium</taxon>
    </lineage>
</organism>
<accession>A0A0D2JWL5</accession>
<evidence type="ECO:0000313" key="3">
    <source>
        <dbReference type="Proteomes" id="UP000054498"/>
    </source>
</evidence>
<feature type="compositionally biased region" description="Basic and acidic residues" evidence="1">
    <location>
        <begin position="341"/>
        <end position="357"/>
    </location>
</feature>
<dbReference type="KEGG" id="mng:MNEG_4872"/>
<dbReference type="Gene3D" id="3.30.110.20">
    <property type="entry name" value="Alba-like domain"/>
    <property type="match status" value="1"/>
</dbReference>
<gene>
    <name evidence="2" type="ORF">MNEG_4872</name>
</gene>
<sequence>MQTDVIRESIGLCFADTAEPASPTANAAPSPAPAPAAAAAPVTALAAAPAAAPASAGPPAAVVRVSKNSRFKNLAGYLVAVLNERPDDQVLIIASGALFQPERKFSVVLLDKDQPSRQLDEHGEHQQQQHQPQQQLQQQQQWQEEEEEEEEEAAGSDSGSLSRAADAEHEGRRSRVQQEGRSRFPIMQLWTRVAAVDPSETDAVRSARPPKVVRVGKATQAAALASTIERFVSDGTPVTVSCVQSAAVYVALNALSLARLSLVMSEGKDLTLTAELRQIEWQRTAAQAETSSGSGEGVGGAAGAAERPEVQVVDFNVVPCDPRPGVADALRRRIYTNEGRAADIGDRSTSRRDRDGGRGGGRGRGRGVGRGRGRSGRGGSGEATGGDTTVTVSRQEWDGVKQQLGHMAQWTEQLLELLAQQNEQPGVVGGEGTAPKGT</sequence>
<reference evidence="2 3" key="1">
    <citation type="journal article" date="2013" name="BMC Genomics">
        <title>Reconstruction of the lipid metabolism for the microalga Monoraphidium neglectum from its genome sequence reveals characteristics suitable for biofuel production.</title>
        <authorList>
            <person name="Bogen C."/>
            <person name="Al-Dilaimi A."/>
            <person name="Albersmeier A."/>
            <person name="Wichmann J."/>
            <person name="Grundmann M."/>
            <person name="Rupp O."/>
            <person name="Lauersen K.J."/>
            <person name="Blifernez-Klassen O."/>
            <person name="Kalinowski J."/>
            <person name="Goesmann A."/>
            <person name="Mussgnug J.H."/>
            <person name="Kruse O."/>
        </authorList>
    </citation>
    <scope>NUCLEOTIDE SEQUENCE [LARGE SCALE GENOMIC DNA]</scope>
    <source>
        <strain evidence="2 3">SAG 48.87</strain>
    </source>
</reference>
<dbReference type="RefSeq" id="XP_013902107.1">
    <property type="nucleotide sequence ID" value="XM_014046653.1"/>
</dbReference>
<evidence type="ECO:0000256" key="1">
    <source>
        <dbReference type="SAM" id="MobiDB-lite"/>
    </source>
</evidence>
<dbReference type="GO" id="GO:0003676">
    <property type="term" value="F:nucleic acid binding"/>
    <property type="evidence" value="ECO:0007669"/>
    <property type="project" value="InterPro"/>
</dbReference>
<proteinExistence type="predicted"/>
<feature type="region of interest" description="Disordered" evidence="1">
    <location>
        <begin position="285"/>
        <end position="305"/>
    </location>
</feature>
<dbReference type="Proteomes" id="UP000054498">
    <property type="component" value="Unassembled WGS sequence"/>
</dbReference>
<feature type="compositionally biased region" description="Basic and acidic residues" evidence="1">
    <location>
        <begin position="118"/>
        <end position="127"/>
    </location>
</feature>
<feature type="compositionally biased region" description="Acidic residues" evidence="1">
    <location>
        <begin position="143"/>
        <end position="154"/>
    </location>
</feature>
<protein>
    <submittedName>
        <fullName evidence="2">Uncharacterized protein</fullName>
    </submittedName>
</protein>
<feature type="region of interest" description="Disordered" evidence="1">
    <location>
        <begin position="20"/>
        <end position="44"/>
    </location>
</feature>
<name>A0A0D2JWL5_9CHLO</name>
<dbReference type="EMBL" id="KK100917">
    <property type="protein sequence ID" value="KIZ03088.1"/>
    <property type="molecule type" value="Genomic_DNA"/>
</dbReference>
<feature type="compositionally biased region" description="Basic residues" evidence="1">
    <location>
        <begin position="361"/>
        <end position="375"/>
    </location>
</feature>
<feature type="compositionally biased region" description="Low complexity" evidence="1">
    <location>
        <begin position="128"/>
        <end position="142"/>
    </location>
</feature>
<feature type="region of interest" description="Disordered" evidence="1">
    <location>
        <begin position="341"/>
        <end position="389"/>
    </location>
</feature>
<dbReference type="InterPro" id="IPR036882">
    <property type="entry name" value="Alba-like_dom_sf"/>
</dbReference>